<evidence type="ECO:0000313" key="3">
    <source>
        <dbReference type="EMBL" id="MDU9007075.1"/>
    </source>
</evidence>
<accession>A0ABU3VM76</accession>
<keyword evidence="4" id="KW-1185">Reference proteome</keyword>
<evidence type="ECO:0000256" key="1">
    <source>
        <dbReference type="SAM" id="MobiDB-lite"/>
    </source>
</evidence>
<reference evidence="4" key="1">
    <citation type="submission" date="2023-05" db="EMBL/GenBank/DDBJ databases">
        <title>Sedimentitalea sp. nov. JM2-8.</title>
        <authorList>
            <person name="Huang J."/>
        </authorList>
    </citation>
    <scope>NUCLEOTIDE SEQUENCE [LARGE SCALE GENOMIC DNA]</scope>
    <source>
        <strain evidence="4">KHS03</strain>
    </source>
</reference>
<dbReference type="EMBL" id="JASMWN010000044">
    <property type="protein sequence ID" value="MDU9007075.1"/>
    <property type="molecule type" value="Genomic_DNA"/>
</dbReference>
<proteinExistence type="predicted"/>
<protein>
    <submittedName>
        <fullName evidence="3">Zinc ribbon domain-containing protein</fullName>
    </submittedName>
</protein>
<evidence type="ECO:0000313" key="4">
    <source>
        <dbReference type="Proteomes" id="UP001255416"/>
    </source>
</evidence>
<dbReference type="InterPro" id="IPR025868">
    <property type="entry name" value="Zn_ribbon_dom_put"/>
</dbReference>
<name>A0ABU3VM76_9RHOB</name>
<dbReference type="RefSeq" id="WP_316782687.1">
    <property type="nucleotide sequence ID" value="NZ_JASMWN010000044.1"/>
</dbReference>
<evidence type="ECO:0000259" key="2">
    <source>
        <dbReference type="Pfam" id="PF12674"/>
    </source>
</evidence>
<feature type="domain" description="Putative zinc ribbon" evidence="2">
    <location>
        <begin position="5"/>
        <end position="82"/>
    </location>
</feature>
<comment type="caution">
    <text evidence="3">The sequence shown here is derived from an EMBL/GenBank/DDBJ whole genome shotgun (WGS) entry which is preliminary data.</text>
</comment>
<sequence length="86" mass="9481">MAKHCQSCGMPMKRDPNGGGTEADGSKSETYCSICYEEGAFRHPNVTVTEFQAHCVDALAKKGMPRIMAWAFTRGIPKLDRWTKAA</sequence>
<gene>
    <name evidence="3" type="ORF">QO231_24960</name>
</gene>
<feature type="region of interest" description="Disordered" evidence="1">
    <location>
        <begin position="1"/>
        <end position="27"/>
    </location>
</feature>
<dbReference type="Pfam" id="PF12674">
    <property type="entry name" value="Zn_ribbon_2"/>
    <property type="match status" value="1"/>
</dbReference>
<dbReference type="Proteomes" id="UP001255416">
    <property type="component" value="Unassembled WGS sequence"/>
</dbReference>
<organism evidence="3 4">
    <name type="scientific">Sedimentitalea todarodis</name>
    <dbReference type="NCBI Taxonomy" id="1631240"/>
    <lineage>
        <taxon>Bacteria</taxon>
        <taxon>Pseudomonadati</taxon>
        <taxon>Pseudomonadota</taxon>
        <taxon>Alphaproteobacteria</taxon>
        <taxon>Rhodobacterales</taxon>
        <taxon>Paracoccaceae</taxon>
        <taxon>Sedimentitalea</taxon>
    </lineage>
</organism>